<dbReference type="GO" id="GO:0032267">
    <property type="term" value="F:tRNA(Ile)-lysidine synthase activity"/>
    <property type="evidence" value="ECO:0007669"/>
    <property type="project" value="UniProtKB-EC"/>
</dbReference>
<evidence type="ECO:0000256" key="5">
    <source>
        <dbReference type="ARBA" id="ARBA00004676"/>
    </source>
</evidence>
<keyword evidence="16" id="KW-0460">Magnesium</keyword>
<dbReference type="SUPFAM" id="SSF52402">
    <property type="entry name" value="Adenine nucleotide alpha hydrolases-like"/>
    <property type="match status" value="1"/>
</dbReference>
<dbReference type="NCBIfam" id="TIGR02432">
    <property type="entry name" value="lysidine_TilS_N"/>
    <property type="match status" value="1"/>
</dbReference>
<comment type="function">
    <text evidence="2">Purine salvage pathway enzyme that catalyzes the transfer of the ribosyl-5-phosphate group from 5-phospho-alpha-D-ribose 1-diphosphate (PRPP) to the N9 position of the 6-oxopurines hypoxanthine and guanine to form the corresponding ribonucleotides IMP (inosine 5'-monophosphate) and GMP (guanosine 5'-monophosphate), with the release of PPi.</text>
</comment>
<dbReference type="FunFam" id="3.40.50.2020:FF:000006">
    <property type="entry name" value="Hypoxanthine phosphoribosyltransferase"/>
    <property type="match status" value="1"/>
</dbReference>
<evidence type="ECO:0000256" key="17">
    <source>
        <dbReference type="ARBA" id="ARBA00048539"/>
    </source>
</evidence>
<dbReference type="PANTHER" id="PTHR43033">
    <property type="entry name" value="TRNA(ILE)-LYSIDINE SYNTHASE-RELATED"/>
    <property type="match status" value="1"/>
</dbReference>
<keyword evidence="13" id="KW-0660">Purine salvage</keyword>
<organism evidence="22 23">
    <name type="scientific">Streptococcus pneumoniae</name>
    <dbReference type="NCBI Taxonomy" id="1313"/>
    <lineage>
        <taxon>Bacteria</taxon>
        <taxon>Bacillati</taxon>
        <taxon>Bacillota</taxon>
        <taxon>Bacilli</taxon>
        <taxon>Lactobacillales</taxon>
        <taxon>Streptococcaceae</taxon>
        <taxon>Streptococcus</taxon>
    </lineage>
</organism>
<dbReference type="InterPro" id="IPR012795">
    <property type="entry name" value="tRNA_Ile_lys_synt_N"/>
</dbReference>
<evidence type="ECO:0000256" key="13">
    <source>
        <dbReference type="ARBA" id="ARBA00022726"/>
    </source>
</evidence>
<keyword evidence="10" id="KW-0808">Transferase</keyword>
<feature type="binding site" evidence="20">
    <location>
        <begin position="27"/>
        <end position="32"/>
    </location>
    <ligand>
        <name>ATP</name>
        <dbReference type="ChEBI" id="CHEBI:30616"/>
    </ligand>
</feature>
<dbReference type="GO" id="GO:0005524">
    <property type="term" value="F:ATP binding"/>
    <property type="evidence" value="ECO:0007669"/>
    <property type="project" value="UniProtKB-UniRule"/>
</dbReference>
<evidence type="ECO:0000256" key="11">
    <source>
        <dbReference type="ARBA" id="ARBA00022694"/>
    </source>
</evidence>
<dbReference type="GO" id="GO:0006177">
    <property type="term" value="P:GMP biosynthetic process"/>
    <property type="evidence" value="ECO:0007669"/>
    <property type="project" value="UniProtKB-ARBA"/>
</dbReference>
<comment type="cofactor">
    <cofactor evidence="1">
        <name>Mg(2+)</name>
        <dbReference type="ChEBI" id="CHEBI:18420"/>
    </cofactor>
</comment>
<dbReference type="SMART" id="SM00977">
    <property type="entry name" value="TilS_C"/>
    <property type="match status" value="1"/>
</dbReference>
<evidence type="ECO:0000256" key="14">
    <source>
        <dbReference type="ARBA" id="ARBA00022741"/>
    </source>
</evidence>
<sequence length="602" mass="69626">MREPDFLNHFLKKGYFKKHAKAVLALSGGLDSMFLFKVLSTYQKELEIELILAHVNHKQRIESDWEEKELRKLAAEAELPIYISNFSGEFSEARARNFRYDFFQEVMKKTGATALVTAHHADDQVETILMRLIRGTRLRYLSGIKEKQVVGEIEIIRPFLHFQKKDFPSIFHFEDTSNQENHYFRNRIRNSYLPELEKENPRFRDAILGIGNEILDYDLAIAELSNNINVEDLQQLFSYSESTQRVLLQTYLNRFPDLNLTKAQFAEVQQILKSKSQYRHPIKNGYELIKEYQQFQICKISPQADEKEDELVLHYQNQVAYQGYLFSFGLPLEGESIQQIPVSRETSIHIRHRKTGDVLIQNGHRKKLRRLFIDLKIPMEKRNSALIIEQFGEIVSILGIATNNLSKKTKNDIMNTVLYIEKMLENDIKKVLVSHDEITEAAKKLGAQLTKDYAGKNPILVGILKGSIPFMAELVKHIDTHIEMDFMMVSSYHGGTASSGVINIKQDVTQDIKGRHVLFVEDIIDTGQTLKNLRDMFKVREAASVKIATLLDKPEGRVVEIEADYTCFTIPNEFVVGYGLDYKENYRNLPYIGVLKEEVYSN</sequence>
<comment type="catalytic activity">
    <reaction evidence="18">
        <text>GMP + diphosphate = guanine + 5-phospho-alpha-D-ribose 1-diphosphate</text>
        <dbReference type="Rhea" id="RHEA:25424"/>
        <dbReference type="ChEBI" id="CHEBI:16235"/>
        <dbReference type="ChEBI" id="CHEBI:33019"/>
        <dbReference type="ChEBI" id="CHEBI:58017"/>
        <dbReference type="ChEBI" id="CHEBI:58115"/>
        <dbReference type="EC" id="2.4.2.8"/>
    </reaction>
    <physiologicalReaction direction="right-to-left" evidence="18">
        <dbReference type="Rhea" id="RHEA:25426"/>
    </physiologicalReaction>
</comment>
<dbReference type="InterPro" id="IPR000836">
    <property type="entry name" value="PRTase_dom"/>
</dbReference>
<evidence type="ECO:0000256" key="2">
    <source>
        <dbReference type="ARBA" id="ARBA00002049"/>
    </source>
</evidence>
<evidence type="ECO:0000256" key="6">
    <source>
        <dbReference type="ARBA" id="ARBA00008391"/>
    </source>
</evidence>
<keyword evidence="8 20" id="KW-0436">Ligase</keyword>
<dbReference type="GO" id="GO:0004422">
    <property type="term" value="F:hypoxanthine phosphoribosyltransferase activity"/>
    <property type="evidence" value="ECO:0007669"/>
    <property type="project" value="InterPro"/>
</dbReference>
<evidence type="ECO:0000256" key="19">
    <source>
        <dbReference type="ARBA" id="ARBA00049402"/>
    </source>
</evidence>
<keyword evidence="9" id="KW-0328">Glycosyltransferase</keyword>
<dbReference type="CDD" id="cd01992">
    <property type="entry name" value="TilS_N"/>
    <property type="match status" value="1"/>
</dbReference>
<reference evidence="22 23" key="1">
    <citation type="submission" date="2017-07" db="EMBL/GenBank/DDBJ databases">
        <title>Invasive disease caused simultaneously by more than one serotype of Streptococcus pneumoniae, South Africa.</title>
        <authorList>
            <person name="Ndlangisa K."/>
            <person name="Du Plessis M."/>
            <person name="Von Gottberg A."/>
        </authorList>
    </citation>
    <scope>NUCLEOTIDE SEQUENCE [LARGE SCALE GENOMIC DNA]</scope>
    <source>
        <strain evidence="22 23">8227-15B</strain>
    </source>
</reference>
<evidence type="ECO:0000313" key="22">
    <source>
        <dbReference type="EMBL" id="OYL26754.1"/>
    </source>
</evidence>
<dbReference type="NCBIfam" id="TIGR01203">
    <property type="entry name" value="HGPRTase"/>
    <property type="match status" value="1"/>
</dbReference>
<keyword evidence="15 20" id="KW-0067">ATP-binding</keyword>
<comment type="subcellular location">
    <subcellularLocation>
        <location evidence="3 20">Cytoplasm</location>
    </subcellularLocation>
</comment>
<evidence type="ECO:0000256" key="3">
    <source>
        <dbReference type="ARBA" id="ARBA00004496"/>
    </source>
</evidence>
<comment type="function">
    <text evidence="20">Ligates lysine onto the cytidine present at position 34 of the AUA codon-specific tRNA(Ile) that contains the anticodon CAU, in an ATP-dependent manner. Cytidine is converted to lysidine, thus changing the amino acid specificity of the tRNA from methionine to isoleucine.</text>
</comment>
<dbReference type="Pfam" id="PF00156">
    <property type="entry name" value="Pribosyltran"/>
    <property type="match status" value="1"/>
</dbReference>
<dbReference type="CDD" id="cd06223">
    <property type="entry name" value="PRTases_typeI"/>
    <property type="match status" value="1"/>
</dbReference>
<keyword evidence="11 20" id="KW-0819">tRNA processing</keyword>
<dbReference type="Proteomes" id="UP000214939">
    <property type="component" value="Unassembled WGS sequence"/>
</dbReference>
<dbReference type="AlphaFoldDB" id="A0AA44S660"/>
<dbReference type="EC" id="6.3.4.19" evidence="20"/>
<evidence type="ECO:0000256" key="18">
    <source>
        <dbReference type="ARBA" id="ARBA00048811"/>
    </source>
</evidence>
<dbReference type="Gene3D" id="3.40.50.620">
    <property type="entry name" value="HUPs"/>
    <property type="match status" value="1"/>
</dbReference>
<dbReference type="SUPFAM" id="SSF56037">
    <property type="entry name" value="PheT/TilS domain"/>
    <property type="match status" value="1"/>
</dbReference>
<dbReference type="InterPro" id="IPR029057">
    <property type="entry name" value="PRTase-like"/>
</dbReference>
<dbReference type="GO" id="GO:0006166">
    <property type="term" value="P:purine ribonucleoside salvage"/>
    <property type="evidence" value="ECO:0007669"/>
    <property type="project" value="UniProtKB-KW"/>
</dbReference>
<comment type="similarity">
    <text evidence="20">Belongs to the tRNA(Ile)-lysidine synthase family.</text>
</comment>
<dbReference type="GO" id="GO:0005737">
    <property type="term" value="C:cytoplasm"/>
    <property type="evidence" value="ECO:0007669"/>
    <property type="project" value="UniProtKB-SubCell"/>
</dbReference>
<comment type="domain">
    <text evidence="20">The N-terminal region contains the highly conserved SGGXDS motif, predicted to be a P-loop motif involved in ATP binding.</text>
</comment>
<keyword evidence="7 20" id="KW-0963">Cytoplasm</keyword>
<evidence type="ECO:0000256" key="9">
    <source>
        <dbReference type="ARBA" id="ARBA00022676"/>
    </source>
</evidence>
<evidence type="ECO:0000256" key="4">
    <source>
        <dbReference type="ARBA" id="ARBA00004669"/>
    </source>
</evidence>
<comment type="pathway">
    <text evidence="5">Purine metabolism; GMP biosynthesis via salvage pathway; GMP from guanine: step 1/1.</text>
</comment>
<proteinExistence type="inferred from homology"/>
<dbReference type="GO" id="GO:0006188">
    <property type="term" value="P:IMP biosynthetic process"/>
    <property type="evidence" value="ECO:0007669"/>
    <property type="project" value="UniProtKB-ARBA"/>
</dbReference>
<comment type="catalytic activity">
    <reaction evidence="17 20">
        <text>cytidine(34) in tRNA(Ile2) + L-lysine + ATP = lysidine(34) in tRNA(Ile2) + AMP + diphosphate + H(+)</text>
        <dbReference type="Rhea" id="RHEA:43744"/>
        <dbReference type="Rhea" id="RHEA-COMP:10625"/>
        <dbReference type="Rhea" id="RHEA-COMP:10670"/>
        <dbReference type="ChEBI" id="CHEBI:15378"/>
        <dbReference type="ChEBI" id="CHEBI:30616"/>
        <dbReference type="ChEBI" id="CHEBI:32551"/>
        <dbReference type="ChEBI" id="CHEBI:33019"/>
        <dbReference type="ChEBI" id="CHEBI:82748"/>
        <dbReference type="ChEBI" id="CHEBI:83665"/>
        <dbReference type="ChEBI" id="CHEBI:456215"/>
        <dbReference type="EC" id="6.3.4.19"/>
    </reaction>
</comment>
<evidence type="ECO:0000256" key="10">
    <source>
        <dbReference type="ARBA" id="ARBA00022679"/>
    </source>
</evidence>
<evidence type="ECO:0000256" key="16">
    <source>
        <dbReference type="ARBA" id="ARBA00022842"/>
    </source>
</evidence>
<dbReference type="GO" id="GO:0046872">
    <property type="term" value="F:metal ion binding"/>
    <property type="evidence" value="ECO:0007669"/>
    <property type="project" value="UniProtKB-KW"/>
</dbReference>
<keyword evidence="14 20" id="KW-0547">Nucleotide-binding</keyword>
<comment type="catalytic activity">
    <reaction evidence="19">
        <text>IMP + diphosphate = hypoxanthine + 5-phospho-alpha-D-ribose 1-diphosphate</text>
        <dbReference type="Rhea" id="RHEA:17973"/>
        <dbReference type="ChEBI" id="CHEBI:17368"/>
        <dbReference type="ChEBI" id="CHEBI:33019"/>
        <dbReference type="ChEBI" id="CHEBI:58017"/>
        <dbReference type="ChEBI" id="CHEBI:58053"/>
        <dbReference type="EC" id="2.4.2.8"/>
    </reaction>
    <physiologicalReaction direction="right-to-left" evidence="19">
        <dbReference type="Rhea" id="RHEA:17975"/>
    </physiologicalReaction>
</comment>
<protein>
    <recommendedName>
        <fullName evidence="20">tRNA(Ile)-lysidine synthase</fullName>
        <ecNumber evidence="20">6.3.4.19</ecNumber>
    </recommendedName>
    <alternativeName>
        <fullName evidence="20">tRNA(Ile)-2-lysyl-cytidine synthase</fullName>
    </alternativeName>
    <alternativeName>
        <fullName evidence="20">tRNA(Ile)-lysidine synthetase</fullName>
    </alternativeName>
</protein>
<evidence type="ECO:0000259" key="21">
    <source>
        <dbReference type="SMART" id="SM00977"/>
    </source>
</evidence>
<keyword evidence="12" id="KW-0479">Metal-binding</keyword>
<dbReference type="GO" id="GO:0052657">
    <property type="term" value="F:guanine phosphoribosyltransferase activity"/>
    <property type="evidence" value="ECO:0007669"/>
    <property type="project" value="UniProtKB-ARBA"/>
</dbReference>
<evidence type="ECO:0000256" key="15">
    <source>
        <dbReference type="ARBA" id="ARBA00022840"/>
    </source>
</evidence>
<evidence type="ECO:0000256" key="12">
    <source>
        <dbReference type="ARBA" id="ARBA00022723"/>
    </source>
</evidence>
<dbReference type="InterPro" id="IPR014729">
    <property type="entry name" value="Rossmann-like_a/b/a_fold"/>
</dbReference>
<dbReference type="Pfam" id="PF11734">
    <property type="entry name" value="TilS_C"/>
    <property type="match status" value="1"/>
</dbReference>
<comment type="similarity">
    <text evidence="6">Belongs to the purine/pyrimidine phosphoribosyltransferase family.</text>
</comment>
<evidence type="ECO:0000313" key="23">
    <source>
        <dbReference type="Proteomes" id="UP000214939"/>
    </source>
</evidence>
<dbReference type="InterPro" id="IPR012796">
    <property type="entry name" value="Lysidine-tRNA-synth_C"/>
</dbReference>
<dbReference type="InterPro" id="IPR011063">
    <property type="entry name" value="TilS/TtcA_N"/>
</dbReference>
<comment type="caution">
    <text evidence="22">The sequence shown here is derived from an EMBL/GenBank/DDBJ whole genome shotgun (WGS) entry which is preliminary data.</text>
</comment>
<accession>A0AA44S660</accession>
<dbReference type="HAMAP" id="MF_01161">
    <property type="entry name" value="tRNA_Ile_lys_synt"/>
    <property type="match status" value="1"/>
</dbReference>
<evidence type="ECO:0000256" key="7">
    <source>
        <dbReference type="ARBA" id="ARBA00022490"/>
    </source>
</evidence>
<name>A0AA44S660_STREE</name>
<evidence type="ECO:0000256" key="1">
    <source>
        <dbReference type="ARBA" id="ARBA00001946"/>
    </source>
</evidence>
<dbReference type="EMBL" id="NNBW01000140">
    <property type="protein sequence ID" value="OYL26754.1"/>
    <property type="molecule type" value="Genomic_DNA"/>
</dbReference>
<dbReference type="InterPro" id="IPR005904">
    <property type="entry name" value="Hxn_phspho_trans"/>
</dbReference>
<dbReference type="GO" id="GO:0006400">
    <property type="term" value="P:tRNA modification"/>
    <property type="evidence" value="ECO:0007669"/>
    <property type="project" value="UniProtKB-UniRule"/>
</dbReference>
<dbReference type="SUPFAM" id="SSF53271">
    <property type="entry name" value="PRTase-like"/>
    <property type="match status" value="1"/>
</dbReference>
<evidence type="ECO:0000256" key="20">
    <source>
        <dbReference type="HAMAP-Rule" id="MF_01161"/>
    </source>
</evidence>
<feature type="domain" description="Lysidine-tRNA(Ile) synthetase C-terminal" evidence="21">
    <location>
        <begin position="348"/>
        <end position="415"/>
    </location>
</feature>
<dbReference type="PANTHER" id="PTHR43033:SF1">
    <property type="entry name" value="TRNA(ILE)-LYSIDINE SYNTHASE-RELATED"/>
    <property type="match status" value="1"/>
</dbReference>
<dbReference type="Pfam" id="PF01171">
    <property type="entry name" value="ATP_bind_3"/>
    <property type="match status" value="1"/>
</dbReference>
<evidence type="ECO:0000256" key="8">
    <source>
        <dbReference type="ARBA" id="ARBA00022598"/>
    </source>
</evidence>
<dbReference type="InterPro" id="IPR012094">
    <property type="entry name" value="tRNA_Ile_lys_synt"/>
</dbReference>
<comment type="pathway">
    <text evidence="4">Purine metabolism; IMP biosynthesis via salvage pathway; IMP from hypoxanthine: step 1/1.</text>
</comment>
<dbReference type="Gene3D" id="3.40.50.2020">
    <property type="match status" value="1"/>
</dbReference>
<dbReference type="NCBIfam" id="TIGR02433">
    <property type="entry name" value="lysidine_TilS_C"/>
    <property type="match status" value="1"/>
</dbReference>
<gene>
    <name evidence="20" type="primary">tilS</name>
    <name evidence="22" type="ORF">A5N45_08760</name>
</gene>